<proteinExistence type="predicted"/>
<dbReference type="STRING" id="3659.A0A0A0L386"/>
<name>A0A0A0L386_CUCSA</name>
<reference evidence="1 2" key="2">
    <citation type="journal article" date="2009" name="PLoS ONE">
        <title>An integrated genetic and cytogenetic map of the cucumber genome.</title>
        <authorList>
            <person name="Ren Y."/>
            <person name="Zhang Z."/>
            <person name="Liu J."/>
            <person name="Staub J.E."/>
            <person name="Han Y."/>
            <person name="Cheng Z."/>
            <person name="Li X."/>
            <person name="Lu J."/>
            <person name="Miao H."/>
            <person name="Kang H."/>
            <person name="Xie B."/>
            <person name="Gu X."/>
            <person name="Wang X."/>
            <person name="Du Y."/>
            <person name="Jin W."/>
            <person name="Huang S."/>
        </authorList>
    </citation>
    <scope>NUCLEOTIDE SEQUENCE [LARGE SCALE GENOMIC DNA]</scope>
    <source>
        <strain evidence="2">cv. 9930</strain>
    </source>
</reference>
<reference evidence="1 2" key="1">
    <citation type="journal article" date="2009" name="Nat. Genet.">
        <title>The genome of the cucumber, Cucumis sativus L.</title>
        <authorList>
            <person name="Huang S."/>
            <person name="Li R."/>
            <person name="Zhang Z."/>
            <person name="Li L."/>
            <person name="Gu X."/>
            <person name="Fan W."/>
            <person name="Lucas W.J."/>
            <person name="Wang X."/>
            <person name="Xie B."/>
            <person name="Ni P."/>
            <person name="Ren Y."/>
            <person name="Zhu H."/>
            <person name="Li J."/>
            <person name="Lin K."/>
            <person name="Jin W."/>
            <person name="Fei Z."/>
            <person name="Li G."/>
            <person name="Staub J."/>
            <person name="Kilian A."/>
            <person name="van der Vossen E.A."/>
            <person name="Wu Y."/>
            <person name="Guo J."/>
            <person name="He J."/>
            <person name="Jia Z."/>
            <person name="Ren Y."/>
            <person name="Tian G."/>
            <person name="Lu Y."/>
            <person name="Ruan J."/>
            <person name="Qian W."/>
            <person name="Wang M."/>
            <person name="Huang Q."/>
            <person name="Li B."/>
            <person name="Xuan Z."/>
            <person name="Cao J."/>
            <person name="Asan"/>
            <person name="Wu Z."/>
            <person name="Zhang J."/>
            <person name="Cai Q."/>
            <person name="Bai Y."/>
            <person name="Zhao B."/>
            <person name="Han Y."/>
            <person name="Li Y."/>
            <person name="Li X."/>
            <person name="Wang S."/>
            <person name="Shi Q."/>
            <person name="Liu S."/>
            <person name="Cho W.K."/>
            <person name="Kim J.Y."/>
            <person name="Xu Y."/>
            <person name="Heller-Uszynska K."/>
            <person name="Miao H."/>
            <person name="Cheng Z."/>
            <person name="Zhang S."/>
            <person name="Wu J."/>
            <person name="Yang Y."/>
            <person name="Kang H."/>
            <person name="Li M."/>
            <person name="Liang H."/>
            <person name="Ren X."/>
            <person name="Shi Z."/>
            <person name="Wen M."/>
            <person name="Jian M."/>
            <person name="Yang H."/>
            <person name="Zhang G."/>
            <person name="Yang Z."/>
            <person name="Chen R."/>
            <person name="Liu S."/>
            <person name="Li J."/>
            <person name="Ma L."/>
            <person name="Liu H."/>
            <person name="Zhou Y."/>
            <person name="Zhao J."/>
            <person name="Fang X."/>
            <person name="Li G."/>
            <person name="Fang L."/>
            <person name="Li Y."/>
            <person name="Liu D."/>
            <person name="Zheng H."/>
            <person name="Zhang Y."/>
            <person name="Qin N."/>
            <person name="Li Z."/>
            <person name="Yang G."/>
            <person name="Yang S."/>
            <person name="Bolund L."/>
            <person name="Kristiansen K."/>
            <person name="Zheng H."/>
            <person name="Li S."/>
            <person name="Zhang X."/>
            <person name="Yang H."/>
            <person name="Wang J."/>
            <person name="Sun R."/>
            <person name="Zhang B."/>
            <person name="Jiang S."/>
            <person name="Wang J."/>
            <person name="Du Y."/>
            <person name="Li S."/>
        </authorList>
    </citation>
    <scope>NUCLEOTIDE SEQUENCE [LARGE SCALE GENOMIC DNA]</scope>
    <source>
        <strain evidence="2">cv. 9930</strain>
    </source>
</reference>
<organism evidence="1 2">
    <name type="scientific">Cucumis sativus</name>
    <name type="common">Cucumber</name>
    <dbReference type="NCBI Taxonomy" id="3659"/>
    <lineage>
        <taxon>Eukaryota</taxon>
        <taxon>Viridiplantae</taxon>
        <taxon>Streptophyta</taxon>
        <taxon>Embryophyta</taxon>
        <taxon>Tracheophyta</taxon>
        <taxon>Spermatophyta</taxon>
        <taxon>Magnoliopsida</taxon>
        <taxon>eudicotyledons</taxon>
        <taxon>Gunneridae</taxon>
        <taxon>Pentapetalae</taxon>
        <taxon>rosids</taxon>
        <taxon>fabids</taxon>
        <taxon>Cucurbitales</taxon>
        <taxon>Cucurbitaceae</taxon>
        <taxon>Benincaseae</taxon>
        <taxon>Cucumis</taxon>
    </lineage>
</organism>
<protein>
    <submittedName>
        <fullName evidence="1">Uncharacterized protein</fullName>
    </submittedName>
</protein>
<dbReference type="AlphaFoldDB" id="A0A0A0L386"/>
<accession>A0A0A0L386</accession>
<sequence length="190" mass="21219">MILITWHGKSPQVINRKSTSKDMAIFAPTQKLIKSPPFIFTSLNNGVFGVFVSQKRPSPATASPPPHAAVRRRPSYLKQSHRLHRISLPLTLSPLPEIANKLSRDNWCEEAYSSFLSIEESFEIVPNSGKDMGGRGVIGDKWSTRVLWVCALGSVIGMYMVAQERQLQNRQRMLTESLKDVESGGNVENV</sequence>
<keyword evidence="2" id="KW-1185">Reference proteome</keyword>
<evidence type="ECO:0000313" key="2">
    <source>
        <dbReference type="Proteomes" id="UP000029981"/>
    </source>
</evidence>
<reference evidence="1 2" key="3">
    <citation type="journal article" date="2010" name="BMC Genomics">
        <title>Transcriptome sequencing and comparative analysis of cucumber flowers with different sex types.</title>
        <authorList>
            <person name="Guo S."/>
            <person name="Zheng Y."/>
            <person name="Joung J.G."/>
            <person name="Liu S."/>
            <person name="Zhang Z."/>
            <person name="Crasta O.R."/>
            <person name="Sobral B.W."/>
            <person name="Xu Y."/>
            <person name="Huang S."/>
            <person name="Fei Z."/>
        </authorList>
    </citation>
    <scope>NUCLEOTIDE SEQUENCE [LARGE SCALE GENOMIC DNA]</scope>
    <source>
        <strain evidence="2">cv. 9930</strain>
    </source>
</reference>
<dbReference type="Proteomes" id="UP000029981">
    <property type="component" value="Chromosome 3"/>
</dbReference>
<evidence type="ECO:0000313" key="1">
    <source>
        <dbReference type="EMBL" id="KGN56233.1"/>
    </source>
</evidence>
<dbReference type="EMBL" id="CM002924">
    <property type="protein sequence ID" value="KGN56233.1"/>
    <property type="molecule type" value="Genomic_DNA"/>
</dbReference>
<reference evidence="1 2" key="4">
    <citation type="journal article" date="2011" name="BMC Genomics">
        <title>RNA-Seq improves annotation of protein-coding genes in the cucumber genome.</title>
        <authorList>
            <person name="Li Z."/>
            <person name="Zhang Z."/>
            <person name="Yan P."/>
            <person name="Huang S."/>
            <person name="Fei Z."/>
            <person name="Lin K."/>
        </authorList>
    </citation>
    <scope>NUCLEOTIDE SEQUENCE [LARGE SCALE GENOMIC DNA]</scope>
    <source>
        <strain evidence="2">cv. 9930</strain>
    </source>
</reference>
<dbReference type="eggNOG" id="KOG4197">
    <property type="taxonomic scope" value="Eukaryota"/>
</dbReference>
<gene>
    <name evidence="1" type="ORF">Csa_3G104860</name>
</gene>
<dbReference type="Gramene" id="KGN56233">
    <property type="protein sequence ID" value="KGN56233"/>
    <property type="gene ID" value="Csa_3G104860"/>
</dbReference>